<keyword evidence="3" id="KW-0509">mRNA transport</keyword>
<dbReference type="PANTHER" id="PTHR13437:SF2">
    <property type="entry name" value="NUCLEOPORIN P58_P45"/>
    <property type="match status" value="1"/>
</dbReference>
<dbReference type="GO" id="GO:0015031">
    <property type="term" value="P:protein transport"/>
    <property type="evidence" value="ECO:0007669"/>
    <property type="project" value="UniProtKB-KW"/>
</dbReference>
<feature type="compositionally biased region" description="Low complexity" evidence="8">
    <location>
        <begin position="155"/>
        <end position="168"/>
    </location>
</feature>
<dbReference type="AlphaFoldDB" id="A0A2B7Y7R3"/>
<feature type="compositionally biased region" description="Low complexity" evidence="8">
    <location>
        <begin position="116"/>
        <end position="129"/>
    </location>
</feature>
<feature type="region of interest" description="Disordered" evidence="8">
    <location>
        <begin position="27"/>
        <end position="226"/>
    </location>
</feature>
<dbReference type="EMBL" id="PDNA01000068">
    <property type="protein sequence ID" value="PGH17073.1"/>
    <property type="molecule type" value="Genomic_DNA"/>
</dbReference>
<evidence type="ECO:0000256" key="6">
    <source>
        <dbReference type="ARBA" id="ARBA00023132"/>
    </source>
</evidence>
<accession>A0A2B7Y7R3</accession>
<dbReference type="GO" id="GO:0005643">
    <property type="term" value="C:nuclear pore"/>
    <property type="evidence" value="ECO:0007669"/>
    <property type="project" value="UniProtKB-SubCell"/>
</dbReference>
<evidence type="ECO:0000313" key="9">
    <source>
        <dbReference type="EMBL" id="PGH17073.1"/>
    </source>
</evidence>
<gene>
    <name evidence="9" type="ORF">AJ80_04946</name>
</gene>
<dbReference type="InterPro" id="IPR024882">
    <property type="entry name" value="NUP58/p45/49"/>
</dbReference>
<dbReference type="OrthoDB" id="2538017at2759"/>
<comment type="subcellular location">
    <subcellularLocation>
        <location evidence="1">Nucleus</location>
        <location evidence="1">Nuclear pore complex</location>
    </subcellularLocation>
</comment>
<protein>
    <recommendedName>
        <fullName evidence="11">Nucleoporin NUP49/NSP49</fullName>
    </recommendedName>
</protein>
<feature type="compositionally biased region" description="Polar residues" evidence="8">
    <location>
        <begin position="132"/>
        <end position="142"/>
    </location>
</feature>
<dbReference type="InterPro" id="IPR025574">
    <property type="entry name" value="Nucleoporin_FG_rpt"/>
</dbReference>
<evidence type="ECO:0000256" key="3">
    <source>
        <dbReference type="ARBA" id="ARBA00022816"/>
    </source>
</evidence>
<dbReference type="Pfam" id="PF21121">
    <property type="entry name" value="Nup49_C"/>
    <property type="match status" value="1"/>
</dbReference>
<dbReference type="GO" id="GO:0051028">
    <property type="term" value="P:mRNA transport"/>
    <property type="evidence" value="ECO:0007669"/>
    <property type="project" value="UniProtKB-KW"/>
</dbReference>
<keyword evidence="10" id="KW-1185">Reference proteome</keyword>
<evidence type="ECO:0000313" key="10">
    <source>
        <dbReference type="Proteomes" id="UP000224634"/>
    </source>
</evidence>
<feature type="compositionally biased region" description="Polar residues" evidence="8">
    <location>
        <begin position="52"/>
        <end position="62"/>
    </location>
</feature>
<evidence type="ECO:0000256" key="4">
    <source>
        <dbReference type="ARBA" id="ARBA00022927"/>
    </source>
</evidence>
<organism evidence="9 10">
    <name type="scientific">Polytolypa hystricis (strain UAMH7299)</name>
    <dbReference type="NCBI Taxonomy" id="1447883"/>
    <lineage>
        <taxon>Eukaryota</taxon>
        <taxon>Fungi</taxon>
        <taxon>Dikarya</taxon>
        <taxon>Ascomycota</taxon>
        <taxon>Pezizomycotina</taxon>
        <taxon>Eurotiomycetes</taxon>
        <taxon>Eurotiomycetidae</taxon>
        <taxon>Onygenales</taxon>
        <taxon>Onygenales incertae sedis</taxon>
        <taxon>Polytolypa</taxon>
    </lineage>
</organism>
<evidence type="ECO:0008006" key="11">
    <source>
        <dbReference type="Google" id="ProtNLM"/>
    </source>
</evidence>
<dbReference type="Proteomes" id="UP000224634">
    <property type="component" value="Unassembled WGS sequence"/>
</dbReference>
<evidence type="ECO:0000256" key="7">
    <source>
        <dbReference type="ARBA" id="ARBA00023242"/>
    </source>
</evidence>
<keyword evidence="4" id="KW-0653">Protein transport</keyword>
<reference evidence="9 10" key="1">
    <citation type="submission" date="2017-10" db="EMBL/GenBank/DDBJ databases">
        <title>Comparative genomics in systemic dimorphic fungi from Ajellomycetaceae.</title>
        <authorList>
            <person name="Munoz J.F."/>
            <person name="Mcewen J.G."/>
            <person name="Clay O.K."/>
            <person name="Cuomo C.A."/>
        </authorList>
    </citation>
    <scope>NUCLEOTIDE SEQUENCE [LARGE SCALE GENOMIC DNA]</scope>
    <source>
        <strain evidence="9 10">UAMH7299</strain>
    </source>
</reference>
<feature type="compositionally biased region" description="Low complexity" evidence="8">
    <location>
        <begin position="182"/>
        <end position="199"/>
    </location>
</feature>
<dbReference type="GO" id="GO:0017056">
    <property type="term" value="F:structural constituent of nuclear pore"/>
    <property type="evidence" value="ECO:0007669"/>
    <property type="project" value="InterPro"/>
</dbReference>
<dbReference type="STRING" id="1447883.A0A2B7Y7R3"/>
<evidence type="ECO:0000256" key="8">
    <source>
        <dbReference type="SAM" id="MobiDB-lite"/>
    </source>
</evidence>
<keyword evidence="7" id="KW-0539">Nucleus</keyword>
<name>A0A2B7Y7R3_POLH7</name>
<keyword evidence="6" id="KW-0906">Nuclear pore complex</keyword>
<evidence type="ECO:0000256" key="1">
    <source>
        <dbReference type="ARBA" id="ARBA00004567"/>
    </source>
</evidence>
<keyword evidence="5" id="KW-0811">Translocation</keyword>
<evidence type="ECO:0000256" key="2">
    <source>
        <dbReference type="ARBA" id="ARBA00022448"/>
    </source>
</evidence>
<feature type="compositionally biased region" description="Low complexity" evidence="8">
    <location>
        <begin position="35"/>
        <end position="47"/>
    </location>
</feature>
<keyword evidence="2" id="KW-0813">Transport</keyword>
<dbReference type="Pfam" id="PF13634">
    <property type="entry name" value="Nucleoporin_FG"/>
    <property type="match status" value="2"/>
</dbReference>
<dbReference type="GO" id="GO:0008139">
    <property type="term" value="F:nuclear localization sequence binding"/>
    <property type="evidence" value="ECO:0007669"/>
    <property type="project" value="InterPro"/>
</dbReference>
<proteinExistence type="predicted"/>
<sequence>MSELEDWANGGRETYLTELKAIDTNYRDLENSGKPASSNPTTSAPAAGGLFGSTTATAQPQSGGLFGAATTTQPQSAGLFGGTTPATSQPQAGGLFGASTTKPQTGGSLFGGLGSGTNTQQQGGSATGSLFGGQTATSQQPQAGGMFGSTLQKPASTGGSFFGGASTTQQQNKPSPFGGFGTTTTQQQQQQPQQQQGPTLSLFGNQNAASQQQQQQQQRPSTVPGVKIDVTNLVPTTKFESCSDELQREIEAIDTYILNQIRMCNEVSDVLPSIKTQGQLVPNDVEFVQGKLDTLQEALENDASGIDHARSLVARDAAEAKLAFRALDTLLLPLQYQPSTGDRWWSSPQQSQSMSRHSLRSALGARHSMLALPEDAEADSTLGATGGPTNLVDYFSQRSDEMNSVVEKYRTNLKEIEDHLHGVETTLSKQLNELSSRARDSGAANNVPSSRVSELAGTLADVESAILGVAARVGGVREEVQEAILGPLASNSVGATNGW</sequence>
<evidence type="ECO:0000256" key="5">
    <source>
        <dbReference type="ARBA" id="ARBA00023010"/>
    </source>
</evidence>
<dbReference type="PANTHER" id="PTHR13437">
    <property type="entry name" value="NUCLEOPORIN P58/P45 NUCLEOPORIN-LIKE PROTEIN 1"/>
    <property type="match status" value="1"/>
</dbReference>
<comment type="caution">
    <text evidence="9">The sequence shown here is derived from an EMBL/GenBank/DDBJ whole genome shotgun (WGS) entry which is preliminary data.</text>
</comment>